<feature type="transmembrane region" description="Helical" evidence="1">
    <location>
        <begin position="21"/>
        <end position="41"/>
    </location>
</feature>
<keyword evidence="1" id="KW-0812">Transmembrane</keyword>
<evidence type="ECO:0000313" key="3">
    <source>
        <dbReference type="Proteomes" id="UP000005365"/>
    </source>
</evidence>
<reference evidence="2" key="1">
    <citation type="submission" date="2009-07" db="EMBL/GenBank/DDBJ databases">
        <authorList>
            <person name="Weinstock G."/>
            <person name="Sodergren E."/>
            <person name="Clifton S."/>
            <person name="Fulton L."/>
            <person name="Fulton B."/>
            <person name="Courtney L."/>
            <person name="Fronick C."/>
            <person name="Harrison M."/>
            <person name="Strong C."/>
            <person name="Farmer C."/>
            <person name="Delahaunty K."/>
            <person name="Markovic C."/>
            <person name="Hall O."/>
            <person name="Minx P."/>
            <person name="Tomlinson C."/>
            <person name="Mitreva M."/>
            <person name="Nelson J."/>
            <person name="Hou S."/>
            <person name="Wollam A."/>
            <person name="Pepin K.H."/>
            <person name="Johnson M."/>
            <person name="Bhonagiri V."/>
            <person name="Nash W.E."/>
            <person name="Warren W."/>
            <person name="Chinwalla A."/>
            <person name="Mardis E.R."/>
            <person name="Wilson R.K."/>
        </authorList>
    </citation>
    <scope>NUCLEOTIDE SEQUENCE [LARGE SCALE GENOMIC DNA]</scope>
    <source>
        <strain evidence="2">ATCC 29256</strain>
    </source>
</reference>
<name>C6M0L3_NEISI</name>
<evidence type="ECO:0000313" key="2">
    <source>
        <dbReference type="EMBL" id="EET45937.1"/>
    </source>
</evidence>
<dbReference type="AlphaFoldDB" id="C6M0L3"/>
<protein>
    <submittedName>
        <fullName evidence="2">Uncharacterized protein</fullName>
    </submittedName>
</protein>
<gene>
    <name evidence="2" type="ORF">NEISICOT_00038</name>
</gene>
<dbReference type="EMBL" id="ACKO02000001">
    <property type="protein sequence ID" value="EET45937.1"/>
    <property type="molecule type" value="Genomic_DNA"/>
</dbReference>
<sequence>MERKKRFLVPLIRGIYTTSYIIDKNITLLGIIMFVMMKSAIQVPLQQKLPPNGQFAAVVTHRLSVVDTLFDDSQVGVRQFDVVFASAFVGFYVQYRSAAIVVGVDVVNAIAALLKHSDGFGTVLFKIFVAVNLVFDVIVGTCDSSGQSDDGGQ</sequence>
<evidence type="ECO:0000256" key="1">
    <source>
        <dbReference type="SAM" id="Phobius"/>
    </source>
</evidence>
<keyword evidence="1" id="KW-1133">Transmembrane helix</keyword>
<comment type="caution">
    <text evidence="2">The sequence shown here is derived from an EMBL/GenBank/DDBJ whole genome shotgun (WGS) entry which is preliminary data.</text>
</comment>
<keyword evidence="3" id="KW-1185">Reference proteome</keyword>
<organism evidence="2 3">
    <name type="scientific">Neisseria sicca ATCC 29256</name>
    <dbReference type="NCBI Taxonomy" id="547045"/>
    <lineage>
        <taxon>Bacteria</taxon>
        <taxon>Pseudomonadati</taxon>
        <taxon>Pseudomonadota</taxon>
        <taxon>Betaproteobacteria</taxon>
        <taxon>Neisseriales</taxon>
        <taxon>Neisseriaceae</taxon>
        <taxon>Neisseria</taxon>
    </lineage>
</organism>
<accession>C6M0L3</accession>
<keyword evidence="1" id="KW-0472">Membrane</keyword>
<dbReference type="Proteomes" id="UP000005365">
    <property type="component" value="Unassembled WGS sequence"/>
</dbReference>
<proteinExistence type="predicted"/>